<name>A0A1I8HYE1_9PLAT</name>
<dbReference type="Proteomes" id="UP000095280">
    <property type="component" value="Unplaced"/>
</dbReference>
<evidence type="ECO:0000313" key="1">
    <source>
        <dbReference type="Proteomes" id="UP000095280"/>
    </source>
</evidence>
<keyword evidence="1" id="KW-1185">Reference proteome</keyword>
<organism evidence="1 2">
    <name type="scientific">Macrostomum lignano</name>
    <dbReference type="NCBI Taxonomy" id="282301"/>
    <lineage>
        <taxon>Eukaryota</taxon>
        <taxon>Metazoa</taxon>
        <taxon>Spiralia</taxon>
        <taxon>Lophotrochozoa</taxon>
        <taxon>Platyhelminthes</taxon>
        <taxon>Rhabditophora</taxon>
        <taxon>Macrostomorpha</taxon>
        <taxon>Macrostomida</taxon>
        <taxon>Macrostomidae</taxon>
        <taxon>Macrostomum</taxon>
    </lineage>
</organism>
<evidence type="ECO:0000313" key="2">
    <source>
        <dbReference type="WBParaSite" id="maker-uti_cns_0008871-snap-gene-0.6-mRNA-1"/>
    </source>
</evidence>
<sequence>RIFSGTNEQLHFIISLLQSGNTETLRVLFCWKSSICLPARASRCSTLARRGPVSRCARLPAGRHFAVSVGELLENIAIQCDWTLDEYVAVALSLLHLSERAPTGVGAAEKNDFKRRVGVGGSSELSMN</sequence>
<dbReference type="WBParaSite" id="maker-uti_cns_0008871-snap-gene-0.6-mRNA-1">
    <property type="protein sequence ID" value="maker-uti_cns_0008871-snap-gene-0.6-mRNA-1"/>
    <property type="gene ID" value="maker-uti_cns_0008871-snap-gene-0.6"/>
</dbReference>
<accession>A0A1I8HYE1</accession>
<reference evidence="2" key="1">
    <citation type="submission" date="2016-11" db="UniProtKB">
        <authorList>
            <consortium name="WormBaseParasite"/>
        </authorList>
    </citation>
    <scope>IDENTIFICATION</scope>
</reference>
<proteinExistence type="predicted"/>
<dbReference type="AlphaFoldDB" id="A0A1I8HYE1"/>
<protein>
    <submittedName>
        <fullName evidence="2">COMM domain-containing protein</fullName>
    </submittedName>
</protein>